<sequence>MNGVQSETRPIDEVAFVPLVPGTIEAGGTVFEIGSEDGERLHGYQRIGQMRSMVRTKIEWLRERSGGSESTALYLECQYRLGVHCSVHTKDLDTPRVVRRFVYENNMEMQLRIGDLLAITSKKTLRQLWSPLHLKNAHQKNPRDITPFREWRRMWTGALAVARIEWAFRMLGMRVQRASIVDDRSHCTDLVAEGNEITCAIQVKGTSRHADLFLTTFTGPPSDEEPFEVRRFYRGAEQMAGRYGGPWVPLFVELGLRHRNKMRSPPPAWEVEDPWLPRTIVEVLRQP</sequence>
<name>A0A1F7TVV8_9BACT</name>
<accession>A0A1F7TVV8</accession>
<dbReference type="AlphaFoldDB" id="A0A1F7TVV8"/>
<proteinExistence type="predicted"/>
<organism evidence="1 2">
    <name type="scientific">Candidatus Uhrbacteria bacterium RIFCSPHIGHO2_02_FULL_53_13</name>
    <dbReference type="NCBI Taxonomy" id="1802389"/>
    <lineage>
        <taxon>Bacteria</taxon>
        <taxon>Candidatus Uhriibacteriota</taxon>
    </lineage>
</organism>
<evidence type="ECO:0000313" key="2">
    <source>
        <dbReference type="Proteomes" id="UP000177097"/>
    </source>
</evidence>
<evidence type="ECO:0000313" key="1">
    <source>
        <dbReference type="EMBL" id="OGL70105.1"/>
    </source>
</evidence>
<comment type="caution">
    <text evidence="1">The sequence shown here is derived from an EMBL/GenBank/DDBJ whole genome shotgun (WGS) entry which is preliminary data.</text>
</comment>
<gene>
    <name evidence="1" type="ORF">A3C17_03480</name>
</gene>
<dbReference type="Proteomes" id="UP000177097">
    <property type="component" value="Unassembled WGS sequence"/>
</dbReference>
<reference evidence="1 2" key="1">
    <citation type="journal article" date="2016" name="Nat. Commun.">
        <title>Thousands of microbial genomes shed light on interconnected biogeochemical processes in an aquifer system.</title>
        <authorList>
            <person name="Anantharaman K."/>
            <person name="Brown C.T."/>
            <person name="Hug L.A."/>
            <person name="Sharon I."/>
            <person name="Castelle C.J."/>
            <person name="Probst A.J."/>
            <person name="Thomas B.C."/>
            <person name="Singh A."/>
            <person name="Wilkins M.J."/>
            <person name="Karaoz U."/>
            <person name="Brodie E.L."/>
            <person name="Williams K.H."/>
            <person name="Hubbard S.S."/>
            <person name="Banfield J.F."/>
        </authorList>
    </citation>
    <scope>NUCLEOTIDE SEQUENCE [LARGE SCALE GENOMIC DNA]</scope>
</reference>
<protein>
    <submittedName>
        <fullName evidence="1">Uncharacterized protein</fullName>
    </submittedName>
</protein>
<dbReference type="EMBL" id="MGDX01000036">
    <property type="protein sequence ID" value="OGL70105.1"/>
    <property type="molecule type" value="Genomic_DNA"/>
</dbReference>